<accession>A0A1I8PA23</accession>
<evidence type="ECO:0000256" key="1">
    <source>
        <dbReference type="PROSITE-ProRule" id="PRU00267"/>
    </source>
</evidence>
<proteinExistence type="predicted"/>
<dbReference type="CDD" id="cd00084">
    <property type="entry name" value="HMG-box_SF"/>
    <property type="match status" value="1"/>
</dbReference>
<keyword evidence="1" id="KW-0539">Nucleus</keyword>
<dbReference type="GO" id="GO:0003677">
    <property type="term" value="F:DNA binding"/>
    <property type="evidence" value="ECO:0007669"/>
    <property type="project" value="UniProtKB-UniRule"/>
</dbReference>
<evidence type="ECO:0000313" key="4">
    <source>
        <dbReference type="Proteomes" id="UP000095300"/>
    </source>
</evidence>
<reference evidence="3" key="1">
    <citation type="submission" date="2020-05" db="UniProtKB">
        <authorList>
            <consortium name="EnsemblMetazoa"/>
        </authorList>
    </citation>
    <scope>IDENTIFICATION</scope>
    <source>
        <strain evidence="3">USDA</strain>
    </source>
</reference>
<dbReference type="SMART" id="SM00398">
    <property type="entry name" value="HMG"/>
    <property type="match status" value="1"/>
</dbReference>
<dbReference type="Pfam" id="PF00505">
    <property type="entry name" value="HMG_box"/>
    <property type="match status" value="1"/>
</dbReference>
<dbReference type="Proteomes" id="UP000095300">
    <property type="component" value="Unassembled WGS sequence"/>
</dbReference>
<keyword evidence="4" id="KW-1185">Reference proteome</keyword>
<dbReference type="InterPro" id="IPR036910">
    <property type="entry name" value="HMG_box_dom_sf"/>
</dbReference>
<dbReference type="EnsemblMetazoa" id="SCAU006193-RA">
    <property type="protein sequence ID" value="SCAU006193-PA"/>
    <property type="gene ID" value="SCAU006193"/>
</dbReference>
<dbReference type="SUPFAM" id="SSF47095">
    <property type="entry name" value="HMG-box"/>
    <property type="match status" value="1"/>
</dbReference>
<dbReference type="AlphaFoldDB" id="A0A1I8PA23"/>
<organism evidence="3 4">
    <name type="scientific">Stomoxys calcitrans</name>
    <name type="common">Stable fly</name>
    <name type="synonym">Conops calcitrans</name>
    <dbReference type="NCBI Taxonomy" id="35570"/>
    <lineage>
        <taxon>Eukaryota</taxon>
        <taxon>Metazoa</taxon>
        <taxon>Ecdysozoa</taxon>
        <taxon>Arthropoda</taxon>
        <taxon>Hexapoda</taxon>
        <taxon>Insecta</taxon>
        <taxon>Pterygota</taxon>
        <taxon>Neoptera</taxon>
        <taxon>Endopterygota</taxon>
        <taxon>Diptera</taxon>
        <taxon>Brachycera</taxon>
        <taxon>Muscomorpha</taxon>
        <taxon>Muscoidea</taxon>
        <taxon>Muscidae</taxon>
        <taxon>Stomoxys</taxon>
    </lineage>
</organism>
<dbReference type="GO" id="GO:0005634">
    <property type="term" value="C:nucleus"/>
    <property type="evidence" value="ECO:0007669"/>
    <property type="project" value="UniProtKB-UniRule"/>
</dbReference>
<feature type="domain" description="HMG box" evidence="2">
    <location>
        <begin position="5"/>
        <end position="64"/>
    </location>
</feature>
<feature type="DNA-binding region" description="HMG box" evidence="1">
    <location>
        <begin position="5"/>
        <end position="64"/>
    </location>
</feature>
<evidence type="ECO:0000313" key="3">
    <source>
        <dbReference type="EnsemblMetazoa" id="SCAU006193-PA"/>
    </source>
</evidence>
<dbReference type="VEuPathDB" id="VectorBase:SCAU006193"/>
<name>A0A1I8PA23_STOCA</name>
<evidence type="ECO:0000259" key="2">
    <source>
        <dbReference type="PROSITE" id="PS50118"/>
    </source>
</evidence>
<dbReference type="PROSITE" id="PS50118">
    <property type="entry name" value="HMG_BOX_2"/>
    <property type="match status" value="1"/>
</dbReference>
<dbReference type="InterPro" id="IPR009071">
    <property type="entry name" value="HMG_box_dom"/>
</dbReference>
<dbReference type="Gene3D" id="1.10.30.10">
    <property type="entry name" value="High mobility group box domain"/>
    <property type="match status" value="1"/>
</dbReference>
<sequence>MNKPISKSSNPFLIFMHELRQDLAERGVPMRTTKMARMAAEKWREMSPDEKSRYQMAAYKNKQQKKALATKETRAREEISYIS</sequence>
<protein>
    <recommendedName>
        <fullName evidence="2">HMG box domain-containing protein</fullName>
    </recommendedName>
</protein>
<keyword evidence="1" id="KW-0238">DNA-binding</keyword>
<gene>
    <name evidence="3" type="primary">106084664</name>
</gene>